<dbReference type="PATRIC" id="fig|1195763.3.peg.1394"/>
<gene>
    <name evidence="1" type="ORF">ABT56_06550</name>
</gene>
<dbReference type="Proteomes" id="UP000036097">
    <property type="component" value="Unassembled WGS sequence"/>
</dbReference>
<dbReference type="RefSeq" id="WP_047878048.1">
    <property type="nucleotide sequence ID" value="NZ_LDOT01000006.1"/>
</dbReference>
<dbReference type="AlphaFoldDB" id="A0A0J1JY68"/>
<proteinExistence type="predicted"/>
<organism evidence="1 2">
    <name type="scientific">Photobacterium aquae</name>
    <dbReference type="NCBI Taxonomy" id="1195763"/>
    <lineage>
        <taxon>Bacteria</taxon>
        <taxon>Pseudomonadati</taxon>
        <taxon>Pseudomonadota</taxon>
        <taxon>Gammaproteobacteria</taxon>
        <taxon>Vibrionales</taxon>
        <taxon>Vibrionaceae</taxon>
        <taxon>Photobacterium</taxon>
    </lineage>
</organism>
<evidence type="ECO:0000313" key="1">
    <source>
        <dbReference type="EMBL" id="KLV07197.1"/>
    </source>
</evidence>
<sequence>MQEIEPITVKLIGENVRCYDEWVDYGIQINFQIYFHEPVLLKRVFLDYKERYGLGEKWTDRAHLHCTQLVEDDLLSNDLNTSINILESHNSLPELPLRFDEKSMLQATFGGYVSGERLPDGWEGITLDNWTIVVEYNEDDRVEVPVVLKPHNSSEKRATQWEFVGFVGNA</sequence>
<protein>
    <submittedName>
        <fullName evidence="1">Uncharacterized protein</fullName>
    </submittedName>
</protein>
<dbReference type="EMBL" id="LDOT01000006">
    <property type="protein sequence ID" value="KLV07197.1"/>
    <property type="molecule type" value="Genomic_DNA"/>
</dbReference>
<dbReference type="OrthoDB" id="9933870at2"/>
<comment type="caution">
    <text evidence="1">The sequence shown here is derived from an EMBL/GenBank/DDBJ whole genome shotgun (WGS) entry which is preliminary data.</text>
</comment>
<keyword evidence="2" id="KW-1185">Reference proteome</keyword>
<reference evidence="1 2" key="1">
    <citation type="submission" date="2015-05" db="EMBL/GenBank/DDBJ databases">
        <title>Photobacterium galathea sp. nov.</title>
        <authorList>
            <person name="Machado H."/>
            <person name="Gram L."/>
        </authorList>
    </citation>
    <scope>NUCLEOTIDE SEQUENCE [LARGE SCALE GENOMIC DNA]</scope>
    <source>
        <strain evidence="1 2">CGMCC 1.12159</strain>
    </source>
</reference>
<accession>A0A0J1JY68</accession>
<evidence type="ECO:0000313" key="2">
    <source>
        <dbReference type="Proteomes" id="UP000036097"/>
    </source>
</evidence>
<name>A0A0J1JY68_9GAMM</name>